<evidence type="ECO:0000259" key="1">
    <source>
        <dbReference type="Pfam" id="PF07651"/>
    </source>
</evidence>
<gene>
    <name evidence="2" type="ORF">POM88_045140</name>
</gene>
<keyword evidence="3" id="KW-1185">Reference proteome</keyword>
<dbReference type="AlphaFoldDB" id="A0AAD8H5E3"/>
<dbReference type="GO" id="GO:0048268">
    <property type="term" value="P:clathrin coat assembly"/>
    <property type="evidence" value="ECO:0007669"/>
    <property type="project" value="InterPro"/>
</dbReference>
<dbReference type="Gene3D" id="1.25.40.90">
    <property type="match status" value="1"/>
</dbReference>
<dbReference type="GO" id="GO:0005905">
    <property type="term" value="C:clathrin-coated pit"/>
    <property type="evidence" value="ECO:0007669"/>
    <property type="project" value="TreeGrafter"/>
</dbReference>
<comment type="caution">
    <text evidence="2">The sequence shown here is derived from an EMBL/GenBank/DDBJ whole genome shotgun (WGS) entry which is preliminary data.</text>
</comment>
<reference evidence="2" key="1">
    <citation type="submission" date="2023-02" db="EMBL/GenBank/DDBJ databases">
        <title>Genome of toxic invasive species Heracleum sosnowskyi carries increased number of genes despite the absence of recent whole-genome duplications.</title>
        <authorList>
            <person name="Schelkunov M."/>
            <person name="Shtratnikova V."/>
            <person name="Makarenko M."/>
            <person name="Klepikova A."/>
            <person name="Omelchenko D."/>
            <person name="Novikova G."/>
            <person name="Obukhova E."/>
            <person name="Bogdanov V."/>
            <person name="Penin A."/>
            <person name="Logacheva M."/>
        </authorList>
    </citation>
    <scope>NUCLEOTIDE SEQUENCE</scope>
    <source>
        <strain evidence="2">Hsosn_3</strain>
        <tissue evidence="2">Leaf</tissue>
    </source>
</reference>
<dbReference type="PANTHER" id="PTHR22951">
    <property type="entry name" value="CLATHRIN ASSEMBLY PROTEIN"/>
    <property type="match status" value="1"/>
</dbReference>
<dbReference type="EMBL" id="JAUIZM010000010">
    <property type="protein sequence ID" value="KAK1360666.1"/>
    <property type="molecule type" value="Genomic_DNA"/>
</dbReference>
<dbReference type="GO" id="GO:0006900">
    <property type="term" value="P:vesicle budding from membrane"/>
    <property type="evidence" value="ECO:0007669"/>
    <property type="project" value="TreeGrafter"/>
</dbReference>
<dbReference type="GO" id="GO:0030136">
    <property type="term" value="C:clathrin-coated vesicle"/>
    <property type="evidence" value="ECO:0007669"/>
    <property type="project" value="TreeGrafter"/>
</dbReference>
<dbReference type="GO" id="GO:0072583">
    <property type="term" value="P:clathrin-dependent endocytosis"/>
    <property type="evidence" value="ECO:0007669"/>
    <property type="project" value="InterPro"/>
</dbReference>
<sequence length="156" mass="18096">MARGRSNVLVRKSGVSYSSDSLSELDEISIFYNQCRESGGKVLGSVDFWNVADWKKQQDEFELFYISALRPRADMSYCIYALARCLSRTCNWAEELVNFIKTKGHMLNMGHLKDDSGSHAWDYSAWVRNYALVLEERLECFRVLNNVVEATRWVFL</sequence>
<protein>
    <recommendedName>
        <fullName evidence="1">AP180 N-terminal homology (ANTH) domain-containing protein</fullName>
    </recommendedName>
</protein>
<dbReference type="InterPro" id="IPR008942">
    <property type="entry name" value="ENTH_VHS"/>
</dbReference>
<accession>A0AAD8H5E3</accession>
<dbReference type="GO" id="GO:0000149">
    <property type="term" value="F:SNARE binding"/>
    <property type="evidence" value="ECO:0007669"/>
    <property type="project" value="TreeGrafter"/>
</dbReference>
<dbReference type="GO" id="GO:0032050">
    <property type="term" value="F:clathrin heavy chain binding"/>
    <property type="evidence" value="ECO:0007669"/>
    <property type="project" value="TreeGrafter"/>
</dbReference>
<proteinExistence type="predicted"/>
<dbReference type="InterPro" id="IPR045192">
    <property type="entry name" value="AP180-like"/>
</dbReference>
<name>A0AAD8H5E3_9APIA</name>
<dbReference type="GO" id="GO:0005545">
    <property type="term" value="F:1-phosphatidylinositol binding"/>
    <property type="evidence" value="ECO:0007669"/>
    <property type="project" value="TreeGrafter"/>
</dbReference>
<evidence type="ECO:0000313" key="3">
    <source>
        <dbReference type="Proteomes" id="UP001237642"/>
    </source>
</evidence>
<dbReference type="GO" id="GO:0005546">
    <property type="term" value="F:phosphatidylinositol-4,5-bisphosphate binding"/>
    <property type="evidence" value="ECO:0007669"/>
    <property type="project" value="TreeGrafter"/>
</dbReference>
<reference evidence="2" key="2">
    <citation type="submission" date="2023-05" db="EMBL/GenBank/DDBJ databases">
        <authorList>
            <person name="Schelkunov M.I."/>
        </authorList>
    </citation>
    <scope>NUCLEOTIDE SEQUENCE</scope>
    <source>
        <strain evidence="2">Hsosn_3</strain>
        <tissue evidence="2">Leaf</tissue>
    </source>
</reference>
<organism evidence="2 3">
    <name type="scientific">Heracleum sosnowskyi</name>
    <dbReference type="NCBI Taxonomy" id="360622"/>
    <lineage>
        <taxon>Eukaryota</taxon>
        <taxon>Viridiplantae</taxon>
        <taxon>Streptophyta</taxon>
        <taxon>Embryophyta</taxon>
        <taxon>Tracheophyta</taxon>
        <taxon>Spermatophyta</taxon>
        <taxon>Magnoliopsida</taxon>
        <taxon>eudicotyledons</taxon>
        <taxon>Gunneridae</taxon>
        <taxon>Pentapetalae</taxon>
        <taxon>asterids</taxon>
        <taxon>campanulids</taxon>
        <taxon>Apiales</taxon>
        <taxon>Apiaceae</taxon>
        <taxon>Apioideae</taxon>
        <taxon>apioid superclade</taxon>
        <taxon>Tordylieae</taxon>
        <taxon>Tordyliinae</taxon>
        <taxon>Heracleum</taxon>
    </lineage>
</organism>
<feature type="domain" description="AP180 N-terminal homology (ANTH)" evidence="1">
    <location>
        <begin position="104"/>
        <end position="145"/>
    </location>
</feature>
<dbReference type="Pfam" id="PF07651">
    <property type="entry name" value="ANTH"/>
    <property type="match status" value="1"/>
</dbReference>
<evidence type="ECO:0000313" key="2">
    <source>
        <dbReference type="EMBL" id="KAK1360666.1"/>
    </source>
</evidence>
<dbReference type="PANTHER" id="PTHR22951:SF5">
    <property type="entry name" value="PHOSPHATIDYLINOSITOL-BINDING CLATHRIN ASSEMBLY PROTEIN LAP"/>
    <property type="match status" value="1"/>
</dbReference>
<dbReference type="SUPFAM" id="SSF48464">
    <property type="entry name" value="ENTH/VHS domain"/>
    <property type="match status" value="1"/>
</dbReference>
<dbReference type="InterPro" id="IPR011417">
    <property type="entry name" value="ANTH_dom"/>
</dbReference>
<dbReference type="Proteomes" id="UP001237642">
    <property type="component" value="Unassembled WGS sequence"/>
</dbReference>